<dbReference type="EMBL" id="JACOOK010000002">
    <property type="protein sequence ID" value="MBC5616071.1"/>
    <property type="molecule type" value="Genomic_DNA"/>
</dbReference>
<dbReference type="InterPro" id="IPR008928">
    <property type="entry name" value="6-hairpin_glycosidase_sf"/>
</dbReference>
<organism evidence="2 3">
    <name type="scientific">Alistipes hominis</name>
    <dbReference type="NCBI Taxonomy" id="2763015"/>
    <lineage>
        <taxon>Bacteria</taxon>
        <taxon>Pseudomonadati</taxon>
        <taxon>Bacteroidota</taxon>
        <taxon>Bacteroidia</taxon>
        <taxon>Bacteroidales</taxon>
        <taxon>Rikenellaceae</taxon>
        <taxon>Alistipes</taxon>
    </lineage>
</organism>
<dbReference type="Pfam" id="PF01204">
    <property type="entry name" value="Trehalase"/>
    <property type="match status" value="1"/>
</dbReference>
<dbReference type="InterPro" id="IPR012341">
    <property type="entry name" value="6hp_glycosidase-like_sf"/>
</dbReference>
<comment type="caution">
    <text evidence="2">The sequence shown here is derived from an EMBL/GenBank/DDBJ whole genome shotgun (WGS) entry which is preliminary data.</text>
</comment>
<keyword evidence="1" id="KW-0732">Signal</keyword>
<protein>
    <submittedName>
        <fullName evidence="2">Alpha,alpha-trehalase</fullName>
    </submittedName>
</protein>
<dbReference type="PANTHER" id="PTHR23403:SF6">
    <property type="entry name" value="CYTOSOLIC NEUTRAL TREHALASE-RELATED"/>
    <property type="match status" value="1"/>
</dbReference>
<evidence type="ECO:0000256" key="1">
    <source>
        <dbReference type="SAM" id="SignalP"/>
    </source>
</evidence>
<feature type="chain" id="PRO_5046973554" evidence="1">
    <location>
        <begin position="22"/>
        <end position="442"/>
    </location>
</feature>
<dbReference type="InterPro" id="IPR001661">
    <property type="entry name" value="Glyco_hydro_37"/>
</dbReference>
<gene>
    <name evidence="2" type="ORF">H8S08_03435</name>
</gene>
<evidence type="ECO:0000313" key="2">
    <source>
        <dbReference type="EMBL" id="MBC5616071.1"/>
    </source>
</evidence>
<dbReference type="Proteomes" id="UP000636891">
    <property type="component" value="Unassembled WGS sequence"/>
</dbReference>
<evidence type="ECO:0000313" key="3">
    <source>
        <dbReference type="Proteomes" id="UP000636891"/>
    </source>
</evidence>
<name>A0ABR7CK77_9BACT</name>
<dbReference type="PANTHER" id="PTHR23403">
    <property type="entry name" value="TREHALASE"/>
    <property type="match status" value="1"/>
</dbReference>
<keyword evidence="3" id="KW-1185">Reference proteome</keyword>
<accession>A0ABR7CK77</accession>
<dbReference type="Gene3D" id="1.50.10.10">
    <property type="match status" value="1"/>
</dbReference>
<dbReference type="PRINTS" id="PR00744">
    <property type="entry name" value="GLHYDRLASE37"/>
</dbReference>
<proteinExistence type="predicted"/>
<dbReference type="SUPFAM" id="SSF48208">
    <property type="entry name" value="Six-hairpin glycosidases"/>
    <property type="match status" value="1"/>
</dbReference>
<sequence length="442" mass="51163">MKKITKLWGLLLIAPALLSFSQGETPSAADRDEVHRFIRNSWDKTVRFNTEDEGTRIGLPYRYTVPSISGAFQEMYYWDTYFTGEGLILDGHVDLARSNAENMLYMVDRFGKMYNGNLTVFQNRSQPPFLSMMIASVYRSTGDKEWLRKVLPTLEKEYRFWMSERIAPTGLNRYGNEGTDRDKMDFVDMLKVRLGSRFKTDGLSHQELLDVGSHYIAEAESGWDFNPRFQTRCMDFCPVDLNANLYLYEKNFEFFADELGDKAAAKRWARKAKDRKKLIRKYCRDPRNGMYYDYDYVNGKRSDVVSAAVFSLLYAGAVPIKDAPGIVRALDALEFPHGIAACENKDYPYAYQWSYPNGWAPLHFLAIKGLDNYGFREDARRIASKYAATVIRNFQKTRNLWEKYNVVEGNINVSNEYEMPTMVGWTAGTFVFATDYLDRTAR</sequence>
<feature type="signal peptide" evidence="1">
    <location>
        <begin position="1"/>
        <end position="21"/>
    </location>
</feature>
<reference evidence="2 3" key="1">
    <citation type="submission" date="2020-08" db="EMBL/GenBank/DDBJ databases">
        <title>Genome public.</title>
        <authorList>
            <person name="Liu C."/>
            <person name="Sun Q."/>
        </authorList>
    </citation>
    <scope>NUCLEOTIDE SEQUENCE [LARGE SCALE GENOMIC DNA]</scope>
    <source>
        <strain evidence="2 3">New-7</strain>
    </source>
</reference>
<dbReference type="RefSeq" id="WP_101571679.1">
    <property type="nucleotide sequence ID" value="NZ_JACOOK010000002.1"/>
</dbReference>